<comment type="caution">
    <text evidence="1">The sequence shown here is derived from an EMBL/GenBank/DDBJ whole genome shotgun (WGS) entry which is preliminary data.</text>
</comment>
<keyword evidence="2" id="KW-1185">Reference proteome</keyword>
<dbReference type="AlphaFoldDB" id="A0A5C4L5G6"/>
<dbReference type="Proteomes" id="UP000305267">
    <property type="component" value="Unassembled WGS sequence"/>
</dbReference>
<name>A0A5C4L5G6_9HYPH</name>
<dbReference type="OrthoDB" id="7998132at2"/>
<sequence length="82" mass="9515">MAISFDWVWSPALDGRSRVRQVYRNDKPIGRVRRWRSEGSSETPGEWFTAELMKGARYEEIEGAQAAFKEALQQIVKRVVTQ</sequence>
<dbReference type="EMBL" id="VDDA01000072">
    <property type="protein sequence ID" value="TNC04785.1"/>
    <property type="molecule type" value="Genomic_DNA"/>
</dbReference>
<evidence type="ECO:0000313" key="2">
    <source>
        <dbReference type="Proteomes" id="UP000305267"/>
    </source>
</evidence>
<gene>
    <name evidence="1" type="ORF">FF100_36305</name>
</gene>
<proteinExistence type="predicted"/>
<protein>
    <submittedName>
        <fullName evidence="1">Uncharacterized protein</fullName>
    </submittedName>
</protein>
<dbReference type="RefSeq" id="WP_139040860.1">
    <property type="nucleotide sequence ID" value="NZ_VDDA01000072.1"/>
</dbReference>
<organism evidence="1 2">
    <name type="scientific">Methylobacterium terricola</name>
    <dbReference type="NCBI Taxonomy" id="2583531"/>
    <lineage>
        <taxon>Bacteria</taxon>
        <taxon>Pseudomonadati</taxon>
        <taxon>Pseudomonadota</taxon>
        <taxon>Alphaproteobacteria</taxon>
        <taxon>Hyphomicrobiales</taxon>
        <taxon>Methylobacteriaceae</taxon>
        <taxon>Methylobacterium</taxon>
    </lineage>
</organism>
<evidence type="ECO:0000313" key="1">
    <source>
        <dbReference type="EMBL" id="TNC04785.1"/>
    </source>
</evidence>
<accession>A0A5C4L5G6</accession>
<reference evidence="1 2" key="1">
    <citation type="submission" date="2019-06" db="EMBL/GenBank/DDBJ databases">
        <title>Genome of Methylobacterium sp. 17Sr1-39.</title>
        <authorList>
            <person name="Seo T."/>
        </authorList>
    </citation>
    <scope>NUCLEOTIDE SEQUENCE [LARGE SCALE GENOMIC DNA]</scope>
    <source>
        <strain evidence="1 2">17Sr1-39</strain>
    </source>
</reference>